<dbReference type="STRING" id="573983.B0681_07085"/>
<dbReference type="AlphaFoldDB" id="A0A1T0CQ49"/>
<accession>A0A1T0CQ49</accession>
<protein>
    <recommendedName>
        <fullName evidence="1">YgjP-like metallopeptidase domain-containing protein</fullName>
    </recommendedName>
</protein>
<evidence type="ECO:0000259" key="1">
    <source>
        <dbReference type="Pfam" id="PF01863"/>
    </source>
</evidence>
<sequence>MTMLAERLSGHGIVLSVQRKSVKNINFRIKAGVLSVSAPMRIGESQLITAITDRLDWAVAAHQSLMTRQSEPDRLWGECFDVHAWMDNHGASCRNSQRLMDDDARLQWIYRHEINEQLPLLIQKWQSIVGKQASSIRLRYMRSRWGSCNVRTAKITLNTQLAAHPKRCLEYVLVHELCHLHHANHSADFWASVEQAMPDYRHWHSLLNHKTRTL</sequence>
<dbReference type="PANTHER" id="PTHR30399:SF1">
    <property type="entry name" value="UTP PYROPHOSPHATASE"/>
    <property type="match status" value="1"/>
</dbReference>
<evidence type="ECO:0000313" key="2">
    <source>
        <dbReference type="EMBL" id="OOS24475.1"/>
    </source>
</evidence>
<dbReference type="Gene3D" id="3.30.2010.10">
    <property type="entry name" value="Metalloproteases ('zincins'), catalytic domain"/>
    <property type="match status" value="1"/>
</dbReference>
<name>A0A1T0CQ49_9GAMM</name>
<dbReference type="Proteomes" id="UP000190683">
    <property type="component" value="Unassembled WGS sequence"/>
</dbReference>
<dbReference type="CDD" id="cd07344">
    <property type="entry name" value="M48_yhfN_like"/>
    <property type="match status" value="1"/>
</dbReference>
<dbReference type="EMBL" id="MUYV01000009">
    <property type="protein sequence ID" value="OOS24475.1"/>
    <property type="molecule type" value="Genomic_DNA"/>
</dbReference>
<dbReference type="InterPro" id="IPR002725">
    <property type="entry name" value="YgjP-like_metallopeptidase"/>
</dbReference>
<evidence type="ECO:0000313" key="3">
    <source>
        <dbReference type="Proteomes" id="UP000190683"/>
    </source>
</evidence>
<keyword evidence="3" id="KW-1185">Reference proteome</keyword>
<dbReference type="InterPro" id="IPR053136">
    <property type="entry name" value="UTP_pyrophosphatase-like"/>
</dbReference>
<organism evidence="2 3">
    <name type="scientific">Moraxella porci DSM 25326</name>
    <dbReference type="NCBI Taxonomy" id="573983"/>
    <lineage>
        <taxon>Bacteria</taxon>
        <taxon>Pseudomonadati</taxon>
        <taxon>Pseudomonadota</taxon>
        <taxon>Gammaproteobacteria</taxon>
        <taxon>Moraxellales</taxon>
        <taxon>Moraxellaceae</taxon>
        <taxon>Moraxella</taxon>
    </lineage>
</organism>
<gene>
    <name evidence="2" type="ORF">B0681_07085</name>
</gene>
<comment type="caution">
    <text evidence="2">The sequence shown here is derived from an EMBL/GenBank/DDBJ whole genome shotgun (WGS) entry which is preliminary data.</text>
</comment>
<dbReference type="Pfam" id="PF01863">
    <property type="entry name" value="YgjP-like"/>
    <property type="match status" value="1"/>
</dbReference>
<reference evidence="2 3" key="1">
    <citation type="submission" date="2017-02" db="EMBL/GenBank/DDBJ databases">
        <title>Draft genome sequence of Moraxella porci CCUG 54912T type strain.</title>
        <authorList>
            <person name="Salva-Serra F."/>
            <person name="Engstrom-Jakobsson H."/>
            <person name="Thorell K."/>
            <person name="Jaen-Luchoro D."/>
            <person name="Gonzales-Siles L."/>
            <person name="Karlsson R."/>
            <person name="Yazdan S."/>
            <person name="Boulund F."/>
            <person name="Johnning A."/>
            <person name="Engstrand L."/>
            <person name="Kristiansson E."/>
            <person name="Moore E."/>
        </authorList>
    </citation>
    <scope>NUCLEOTIDE SEQUENCE [LARGE SCALE GENOMIC DNA]</scope>
    <source>
        <strain evidence="2 3">CCUG 54912</strain>
    </source>
</reference>
<dbReference type="PANTHER" id="PTHR30399">
    <property type="entry name" value="UNCHARACTERIZED PROTEIN YGJP"/>
    <property type="match status" value="1"/>
</dbReference>
<feature type="domain" description="YgjP-like metallopeptidase" evidence="1">
    <location>
        <begin position="23"/>
        <end position="209"/>
    </location>
</feature>
<proteinExistence type="predicted"/>